<dbReference type="PANTHER" id="PTHR42983:SF1">
    <property type="entry name" value="IRON-MOLYBDENUM PROTEIN"/>
    <property type="match status" value="1"/>
</dbReference>
<accession>A0A348AF01</accession>
<evidence type="ECO:0000259" key="1">
    <source>
        <dbReference type="Pfam" id="PF02579"/>
    </source>
</evidence>
<dbReference type="InterPro" id="IPR003731">
    <property type="entry name" value="Di-Nase_FeMo-co_biosynth"/>
</dbReference>
<dbReference type="Pfam" id="PF02579">
    <property type="entry name" value="Nitro_FeMo-Co"/>
    <property type="match status" value="1"/>
</dbReference>
<feature type="domain" description="Dinitrogenase iron-molybdenum cofactor biosynthesis" evidence="1">
    <location>
        <begin position="14"/>
        <end position="105"/>
    </location>
</feature>
<proteinExistence type="predicted"/>
<name>A0A348AF01_9FIRM</name>
<protein>
    <submittedName>
        <fullName evidence="2">Dinitrogenase iron-molybdenum cofactor</fullName>
    </submittedName>
</protein>
<dbReference type="PANTHER" id="PTHR42983">
    <property type="entry name" value="DINITROGENASE IRON-MOLYBDENUM COFACTOR PROTEIN-RELATED"/>
    <property type="match status" value="1"/>
</dbReference>
<dbReference type="InterPro" id="IPR036105">
    <property type="entry name" value="DiNase_FeMo-co_biosyn_sf"/>
</dbReference>
<dbReference type="EMBL" id="AP018449">
    <property type="protein sequence ID" value="BBB89649.1"/>
    <property type="molecule type" value="Genomic_DNA"/>
</dbReference>
<gene>
    <name evidence="2" type="ORF">MAMMFC1_00282</name>
</gene>
<sequence length="122" mass="12878">MKIAITSHGDVRQAAVDSRFGRAAYFMVYDQENGAWESFPNTQNLEAAHGAGIQSAQTLAKAGAGILITGYVGPKAYKVLTAGKVEMYSSNDTRGTVEDVLAAFLDGKLSPIAAPNALDINK</sequence>
<dbReference type="CDD" id="cd00851">
    <property type="entry name" value="MTH1175"/>
    <property type="match status" value="1"/>
</dbReference>
<dbReference type="Proteomes" id="UP000276437">
    <property type="component" value="Chromosome"/>
</dbReference>
<evidence type="ECO:0000313" key="3">
    <source>
        <dbReference type="Proteomes" id="UP000276437"/>
    </source>
</evidence>
<dbReference type="SUPFAM" id="SSF53146">
    <property type="entry name" value="Nitrogenase accessory factor-like"/>
    <property type="match status" value="1"/>
</dbReference>
<dbReference type="Gene3D" id="3.30.420.130">
    <property type="entry name" value="Dinitrogenase iron-molybdenum cofactor biosynthesis domain"/>
    <property type="match status" value="1"/>
</dbReference>
<dbReference type="RefSeq" id="WP_126305807.1">
    <property type="nucleotide sequence ID" value="NZ_AP018449.1"/>
</dbReference>
<keyword evidence="3" id="KW-1185">Reference proteome</keyword>
<dbReference type="AlphaFoldDB" id="A0A348AF01"/>
<reference evidence="2 3" key="1">
    <citation type="journal article" date="2018" name="Int. J. Syst. Evol. Microbiol.">
        <title>Methylomusa anaerophila gen. nov., sp. nov., an anaerobic methanol-utilizing bacterium isolated from a microbial fuel cell.</title>
        <authorList>
            <person name="Amano N."/>
            <person name="Yamamuro A."/>
            <person name="Miyahara M."/>
            <person name="Kouzuma A."/>
            <person name="Abe T."/>
            <person name="Watanabe K."/>
        </authorList>
    </citation>
    <scope>NUCLEOTIDE SEQUENCE [LARGE SCALE GENOMIC DNA]</scope>
    <source>
        <strain evidence="2 3">MMFC1</strain>
    </source>
</reference>
<organism evidence="2 3">
    <name type="scientific">Methylomusa anaerophila</name>
    <dbReference type="NCBI Taxonomy" id="1930071"/>
    <lineage>
        <taxon>Bacteria</taxon>
        <taxon>Bacillati</taxon>
        <taxon>Bacillota</taxon>
        <taxon>Negativicutes</taxon>
        <taxon>Selenomonadales</taxon>
        <taxon>Sporomusaceae</taxon>
        <taxon>Methylomusa</taxon>
    </lineage>
</organism>
<evidence type="ECO:0000313" key="2">
    <source>
        <dbReference type="EMBL" id="BBB89649.1"/>
    </source>
</evidence>
<dbReference type="InterPro" id="IPR033913">
    <property type="entry name" value="MTH1175_dom"/>
</dbReference>
<dbReference type="OrthoDB" id="9807451at2"/>
<dbReference type="KEGG" id="mana:MAMMFC1_00282"/>